<organism evidence="2 3">
    <name type="scientific">Endocarpon pusillum (strain Z07020 / HMAS-L-300199)</name>
    <name type="common">Lichen-forming fungus</name>
    <dbReference type="NCBI Taxonomy" id="1263415"/>
    <lineage>
        <taxon>Eukaryota</taxon>
        <taxon>Fungi</taxon>
        <taxon>Dikarya</taxon>
        <taxon>Ascomycota</taxon>
        <taxon>Pezizomycotina</taxon>
        <taxon>Eurotiomycetes</taxon>
        <taxon>Chaetothyriomycetidae</taxon>
        <taxon>Verrucariales</taxon>
        <taxon>Verrucariaceae</taxon>
        <taxon>Endocarpon</taxon>
    </lineage>
</organism>
<feature type="compositionally biased region" description="Basic residues" evidence="1">
    <location>
        <begin position="1"/>
        <end position="10"/>
    </location>
</feature>
<name>U1GIL0_ENDPU</name>
<accession>U1GIL0</accession>
<dbReference type="HOGENOM" id="CLU_108568_0_0_1"/>
<reference evidence="3" key="1">
    <citation type="journal article" date="2014" name="BMC Genomics">
        <title>Genome characteristics reveal the impact of lichenization on lichen-forming fungus Endocarpon pusillum Hedwig (Verrucariales, Ascomycota).</title>
        <authorList>
            <person name="Wang Y.-Y."/>
            <person name="Liu B."/>
            <person name="Zhang X.-Y."/>
            <person name="Zhou Q.-M."/>
            <person name="Zhang T."/>
            <person name="Li H."/>
            <person name="Yu Y.-F."/>
            <person name="Zhang X.-L."/>
            <person name="Hao X.-Y."/>
            <person name="Wang M."/>
            <person name="Wang L."/>
            <person name="Wei J.-C."/>
        </authorList>
    </citation>
    <scope>NUCLEOTIDE SEQUENCE [LARGE SCALE GENOMIC DNA]</scope>
    <source>
        <strain evidence="3">Z07020 / HMAS-L-300199</strain>
    </source>
</reference>
<evidence type="ECO:0000313" key="2">
    <source>
        <dbReference type="EMBL" id="ERF71978.1"/>
    </source>
</evidence>
<sequence length="167" mass="18680">MVLSRSKRSNAGKAPQRLDEPALSTPAPPSTQLKRSKKAAQPAKRLVLSMKKPQAAQSSSSSSVISVSLHQEKAISLASESLEPLLSDDDGSIAQQEEQEDKKEQEEQEEAEEEEEEEEEVEEAEEKEISFQPYTIELSVVLGKKAIYNSFIKLTKLNFEHFKQDAY</sequence>
<dbReference type="AlphaFoldDB" id="U1GIL0"/>
<proteinExistence type="predicted"/>
<protein>
    <submittedName>
        <fullName evidence="2">Uncharacterized protein</fullName>
    </submittedName>
</protein>
<dbReference type="Proteomes" id="UP000019373">
    <property type="component" value="Unassembled WGS sequence"/>
</dbReference>
<dbReference type="GeneID" id="19242330"/>
<feature type="region of interest" description="Disordered" evidence="1">
    <location>
        <begin position="80"/>
        <end position="128"/>
    </location>
</feature>
<feature type="region of interest" description="Disordered" evidence="1">
    <location>
        <begin position="1"/>
        <end position="65"/>
    </location>
</feature>
<gene>
    <name evidence="2" type="ORF">EPUS_07448</name>
</gene>
<dbReference type="EMBL" id="KE721155">
    <property type="protein sequence ID" value="ERF71978.1"/>
    <property type="molecule type" value="Genomic_DNA"/>
</dbReference>
<dbReference type="RefSeq" id="XP_007802363.1">
    <property type="nucleotide sequence ID" value="XM_007804172.1"/>
</dbReference>
<keyword evidence="3" id="KW-1185">Reference proteome</keyword>
<evidence type="ECO:0000256" key="1">
    <source>
        <dbReference type="SAM" id="MobiDB-lite"/>
    </source>
</evidence>
<evidence type="ECO:0000313" key="3">
    <source>
        <dbReference type="Proteomes" id="UP000019373"/>
    </source>
</evidence>
<feature type="compositionally biased region" description="Acidic residues" evidence="1">
    <location>
        <begin position="106"/>
        <end position="126"/>
    </location>
</feature>